<evidence type="ECO:0000259" key="1">
    <source>
        <dbReference type="Pfam" id="PF00535"/>
    </source>
</evidence>
<comment type="caution">
    <text evidence="2">The sequence shown here is derived from an EMBL/GenBank/DDBJ whole genome shotgun (WGS) entry which is preliminary data.</text>
</comment>
<evidence type="ECO:0000313" key="2">
    <source>
        <dbReference type="EMBL" id="MEY9469728.1"/>
    </source>
</evidence>
<gene>
    <name evidence="2" type="ORF">ABH992_002127</name>
</gene>
<dbReference type="InterPro" id="IPR050834">
    <property type="entry name" value="Glycosyltransf_2"/>
</dbReference>
<organism evidence="2 3">
    <name type="scientific">Bradyrhizobium yuanmingense</name>
    <dbReference type="NCBI Taxonomy" id="108015"/>
    <lineage>
        <taxon>Bacteria</taxon>
        <taxon>Pseudomonadati</taxon>
        <taxon>Pseudomonadota</taxon>
        <taxon>Alphaproteobacteria</taxon>
        <taxon>Hyphomicrobiales</taxon>
        <taxon>Nitrobacteraceae</taxon>
        <taxon>Bradyrhizobium</taxon>
    </lineage>
</organism>
<keyword evidence="3" id="KW-1185">Reference proteome</keyword>
<feature type="domain" description="Glycosyltransferase 2-like" evidence="1">
    <location>
        <begin position="24"/>
        <end position="119"/>
    </location>
</feature>
<protein>
    <submittedName>
        <fullName evidence="2">Glycosyltransferase involved in cell wall biosynthesis</fullName>
    </submittedName>
</protein>
<name>A0ABV4GCS0_9BRAD</name>
<sequence length="363" mass="40850">MKAHDMTAHTGSFSQASTHDELVSVIICNYNYERFVGEAISSALNIDWPHVEVIVVDDGSTDQSRSIIESFASRGVKGIFQTNRGQARAAEEGYHNSQGKWIMFLDADDLVHPSVIREARVVMRPGWSSIQFQMRLVDESGRFLGSVFPKYRKNTTPEKIRRSLATTATYQTPPTSGNLLSREFLDKIFPLQEGMDIAIDSYFLATAPLLGDVITVSKPLVSYRIHGKNHGAQLTLDVARVALDLRRHIVRTAYGANLGRQFGIEIAPDRWRYGFYNLAMRVASLRLARETHPIQDDTVKNCLRDGLIAFFHPQGLTPLRHVAMLFWLACVAIAPKRIARVLISWRFAPTSRPKLVQRTIQSA</sequence>
<proteinExistence type="predicted"/>
<dbReference type="PANTHER" id="PTHR43685:SF11">
    <property type="entry name" value="GLYCOSYLTRANSFERASE TAGX-RELATED"/>
    <property type="match status" value="1"/>
</dbReference>
<dbReference type="PANTHER" id="PTHR43685">
    <property type="entry name" value="GLYCOSYLTRANSFERASE"/>
    <property type="match status" value="1"/>
</dbReference>
<accession>A0ABV4GCS0</accession>
<dbReference type="EMBL" id="JBGBZN010000002">
    <property type="protein sequence ID" value="MEY9469728.1"/>
    <property type="molecule type" value="Genomic_DNA"/>
</dbReference>
<dbReference type="InterPro" id="IPR029044">
    <property type="entry name" value="Nucleotide-diphossugar_trans"/>
</dbReference>
<reference evidence="2 3" key="1">
    <citation type="submission" date="2024-07" db="EMBL/GenBank/DDBJ databases">
        <title>Genomic Encyclopedia of Type Strains, Phase V (KMG-V): Genome sequencing to study the core and pangenomes of soil and plant-associated prokaryotes.</title>
        <authorList>
            <person name="Whitman W."/>
        </authorList>
    </citation>
    <scope>NUCLEOTIDE SEQUENCE [LARGE SCALE GENOMIC DNA]</scope>
    <source>
        <strain evidence="2 3">USDA 222</strain>
    </source>
</reference>
<dbReference type="RefSeq" id="WP_050991709.1">
    <property type="nucleotide sequence ID" value="NZ_JBGBYD010000002.1"/>
</dbReference>
<evidence type="ECO:0000313" key="3">
    <source>
        <dbReference type="Proteomes" id="UP001565474"/>
    </source>
</evidence>
<dbReference type="InterPro" id="IPR001173">
    <property type="entry name" value="Glyco_trans_2-like"/>
</dbReference>
<dbReference type="Gene3D" id="3.90.550.10">
    <property type="entry name" value="Spore Coat Polysaccharide Biosynthesis Protein SpsA, Chain A"/>
    <property type="match status" value="1"/>
</dbReference>
<dbReference type="Pfam" id="PF00535">
    <property type="entry name" value="Glycos_transf_2"/>
    <property type="match status" value="1"/>
</dbReference>
<dbReference type="SUPFAM" id="SSF53448">
    <property type="entry name" value="Nucleotide-diphospho-sugar transferases"/>
    <property type="match status" value="1"/>
</dbReference>
<dbReference type="Proteomes" id="UP001565474">
    <property type="component" value="Unassembled WGS sequence"/>
</dbReference>